<organism evidence="1 2">
    <name type="scientific">Batillaria attramentaria</name>
    <dbReference type="NCBI Taxonomy" id="370345"/>
    <lineage>
        <taxon>Eukaryota</taxon>
        <taxon>Metazoa</taxon>
        <taxon>Spiralia</taxon>
        <taxon>Lophotrochozoa</taxon>
        <taxon>Mollusca</taxon>
        <taxon>Gastropoda</taxon>
        <taxon>Caenogastropoda</taxon>
        <taxon>Sorbeoconcha</taxon>
        <taxon>Cerithioidea</taxon>
        <taxon>Batillariidae</taxon>
        <taxon>Batillaria</taxon>
    </lineage>
</organism>
<comment type="caution">
    <text evidence="1">The sequence shown here is derived from an EMBL/GenBank/DDBJ whole genome shotgun (WGS) entry which is preliminary data.</text>
</comment>
<accession>A0ABD0L6A4</accession>
<name>A0ABD0L6A4_9CAEN</name>
<proteinExistence type="predicted"/>
<sequence length="156" mass="17114">MFTKGNTRSEKNFQPVLLSSHSSVYRVVCAASPTHERSLRMRVGELICKLSTRPLGGLSEGIGSHVMHLGCMRYVTASVSVVVAAYPGPKKQQQGNVSTQTLIVVSNRLTYGLRLTLCVADKLLVLTHVRRFEKLSGDLLSSTDHPNTKTMVTNFP</sequence>
<dbReference type="Proteomes" id="UP001519460">
    <property type="component" value="Unassembled WGS sequence"/>
</dbReference>
<evidence type="ECO:0000313" key="2">
    <source>
        <dbReference type="Proteomes" id="UP001519460"/>
    </source>
</evidence>
<gene>
    <name evidence="1" type="ORF">BaRGS_00013893</name>
</gene>
<dbReference type="AlphaFoldDB" id="A0ABD0L6A4"/>
<reference evidence="1 2" key="1">
    <citation type="journal article" date="2023" name="Sci. Data">
        <title>Genome assembly of the Korean intertidal mud-creeper Batillaria attramentaria.</title>
        <authorList>
            <person name="Patra A.K."/>
            <person name="Ho P.T."/>
            <person name="Jun S."/>
            <person name="Lee S.J."/>
            <person name="Kim Y."/>
            <person name="Won Y.J."/>
        </authorList>
    </citation>
    <scope>NUCLEOTIDE SEQUENCE [LARGE SCALE GENOMIC DNA]</scope>
    <source>
        <strain evidence="1">Wonlab-2016</strain>
    </source>
</reference>
<keyword evidence="2" id="KW-1185">Reference proteome</keyword>
<dbReference type="EMBL" id="JACVVK020000080">
    <property type="protein sequence ID" value="KAK7494766.1"/>
    <property type="molecule type" value="Genomic_DNA"/>
</dbReference>
<evidence type="ECO:0000313" key="1">
    <source>
        <dbReference type="EMBL" id="KAK7494766.1"/>
    </source>
</evidence>
<protein>
    <submittedName>
        <fullName evidence="1">Uncharacterized protein</fullName>
    </submittedName>
</protein>